<dbReference type="SUPFAM" id="SSF54631">
    <property type="entry name" value="CBS-domain pair"/>
    <property type="match status" value="1"/>
</dbReference>
<dbReference type="InterPro" id="IPR058581">
    <property type="entry name" value="TM_HPP"/>
</dbReference>
<dbReference type="InterPro" id="IPR046342">
    <property type="entry name" value="CBS_dom_sf"/>
</dbReference>
<evidence type="ECO:0000313" key="4">
    <source>
        <dbReference type="Proteomes" id="UP000001930"/>
    </source>
</evidence>
<dbReference type="PANTHER" id="PTHR33741">
    <property type="entry name" value="TRANSMEMBRANE PROTEIN DDB_G0269096-RELATED"/>
    <property type="match status" value="1"/>
</dbReference>
<keyword evidence="1" id="KW-0129">CBS domain</keyword>
<dbReference type="Gene3D" id="3.10.580.10">
    <property type="entry name" value="CBS-domain"/>
    <property type="match status" value="1"/>
</dbReference>
<accession>Q2T5F8</accession>
<organism evidence="3 4">
    <name type="scientific">Burkholderia thailandensis (strain ATCC 700388 / DSM 13276 / CCUG 48851 / CIP 106301 / E264)</name>
    <dbReference type="NCBI Taxonomy" id="271848"/>
    <lineage>
        <taxon>Bacteria</taxon>
        <taxon>Pseudomonadati</taxon>
        <taxon>Pseudomonadota</taxon>
        <taxon>Betaproteobacteria</taxon>
        <taxon>Burkholderiales</taxon>
        <taxon>Burkholderiaceae</taxon>
        <taxon>Burkholderia</taxon>
        <taxon>pseudomallei group</taxon>
    </lineage>
</organism>
<dbReference type="EMBL" id="CP000085">
    <property type="protein sequence ID" value="ABC34365.1"/>
    <property type="molecule type" value="Genomic_DNA"/>
</dbReference>
<dbReference type="Proteomes" id="UP000001930">
    <property type="component" value="Chromosome II"/>
</dbReference>
<evidence type="ECO:0000256" key="1">
    <source>
        <dbReference type="PROSITE-ProRule" id="PRU00703"/>
    </source>
</evidence>
<feature type="domain" description="CBS" evidence="2">
    <location>
        <begin position="276"/>
        <end position="332"/>
    </location>
</feature>
<dbReference type="HOGENOM" id="CLU_040397_1_1_4"/>
<feature type="domain" description="CBS" evidence="2">
    <location>
        <begin position="356"/>
        <end position="412"/>
    </location>
</feature>
<dbReference type="InterPro" id="IPR007065">
    <property type="entry name" value="HPP"/>
</dbReference>
<dbReference type="PANTHER" id="PTHR33741:SF5">
    <property type="entry name" value="TRANSMEMBRANE PROTEIN DDB_G0269096-RELATED"/>
    <property type="match status" value="1"/>
</dbReference>
<evidence type="ECO:0000259" key="2">
    <source>
        <dbReference type="PROSITE" id="PS51371"/>
    </source>
</evidence>
<gene>
    <name evidence="3" type="ordered locus">BTH_II1395</name>
</gene>
<name>Q2T5F8_BURTA</name>
<dbReference type="AlphaFoldDB" id="Q2T5F8"/>
<dbReference type="InterPro" id="IPR000644">
    <property type="entry name" value="CBS_dom"/>
</dbReference>
<dbReference type="SMART" id="SM00116">
    <property type="entry name" value="CBS"/>
    <property type="match status" value="2"/>
</dbReference>
<dbReference type="Pfam" id="PF04982">
    <property type="entry name" value="TM_HPP"/>
    <property type="match status" value="1"/>
</dbReference>
<dbReference type="KEGG" id="bte:BTH_II1395"/>
<dbReference type="CDD" id="cd04600">
    <property type="entry name" value="CBS_pair_HPP_assoc"/>
    <property type="match status" value="1"/>
</dbReference>
<dbReference type="Pfam" id="PF00571">
    <property type="entry name" value="CBS"/>
    <property type="match status" value="2"/>
</dbReference>
<reference evidence="3 4" key="1">
    <citation type="journal article" date="2005" name="BMC Genomics">
        <title>Bacterial genome adaptation to niches: divergence of the potential virulence genes in three Burkholderia species of different survival strategies.</title>
        <authorList>
            <person name="Kim H.S."/>
            <person name="Schell M.A."/>
            <person name="Yu Y."/>
            <person name="Ulrich R.L."/>
            <person name="Sarria S.H."/>
            <person name="Nierman W.C."/>
            <person name="DeShazer D."/>
        </authorList>
    </citation>
    <scope>NUCLEOTIDE SEQUENCE [LARGE SCALE GENOMIC DNA]</scope>
    <source>
        <strain evidence="4">ATCC 700388 / DSM 13276 / CCUG 48851 / CIP 106301 / E264</strain>
    </source>
</reference>
<proteinExistence type="predicted"/>
<evidence type="ECO:0000313" key="3">
    <source>
        <dbReference type="EMBL" id="ABC34365.1"/>
    </source>
</evidence>
<protein>
    <submittedName>
        <fullName evidence="3">HPP family protein</fullName>
    </submittedName>
</protein>
<dbReference type="PROSITE" id="PS51371">
    <property type="entry name" value="CBS"/>
    <property type="match status" value="2"/>
</dbReference>
<keyword evidence="4" id="KW-1185">Reference proteome</keyword>
<sequence length="416" mass="43742">MTYNFGLVARPIGAPLHLRYGSPTLSSSLAFRHRLVHWLLRFVPIPVTLSLRERLRSCAGALVGIGCVGVTMRALPGIPGDVPLLVAPMGASAVLLFAVPASPLAQPWSLIGGNLVAATVGVACAQWIADPVLAASVAIAGAIGAMFALRCVHPPSGAVALTAVVGGPAVHALGFRFVVEPIALQSAALLGAALAYHALTGHRYPHGGARPQADASANVTAAPQHARFLRADLEAALKNRSEWLDVAPEDLESLLRETELRAYARTFDELSCADIMSRHPISIAPDTPLPAAMTLLDRHRIKALPVVDANARVVGIVTRADLSKAAPYATPGFLRGLSARLPRSLVGPAFVARAVMSTRVHTVRPATPIAELVPLFADHGHHHIPVVDAEHRLAGIVTQADLIAGLYRQSQVRLAA</sequence>